<dbReference type="STRING" id="1849047.A0A3D8S7E5"/>
<comment type="caution">
    <text evidence="4">The sequence shown here is derived from an EMBL/GenBank/DDBJ whole genome shotgun (WGS) entry which is preliminary data.</text>
</comment>
<keyword evidence="2" id="KW-0560">Oxidoreductase</keyword>
<dbReference type="InterPro" id="IPR002347">
    <property type="entry name" value="SDR_fam"/>
</dbReference>
<feature type="compositionally biased region" description="Basic and acidic residues" evidence="3">
    <location>
        <begin position="160"/>
        <end position="169"/>
    </location>
</feature>
<gene>
    <name evidence="4" type="ORF">BP6252_03113</name>
</gene>
<evidence type="ECO:0000256" key="1">
    <source>
        <dbReference type="ARBA" id="ARBA00006484"/>
    </source>
</evidence>
<keyword evidence="5" id="KW-1185">Reference proteome</keyword>
<dbReference type="Pfam" id="PF00106">
    <property type="entry name" value="adh_short"/>
    <property type="match status" value="1"/>
</dbReference>
<feature type="region of interest" description="Disordered" evidence="3">
    <location>
        <begin position="160"/>
        <end position="199"/>
    </location>
</feature>
<name>A0A3D8S7E5_9HELO</name>
<dbReference type="Proteomes" id="UP000256645">
    <property type="component" value="Unassembled WGS sequence"/>
</dbReference>
<accession>A0A3D8S7E5</accession>
<dbReference type="AlphaFoldDB" id="A0A3D8S7E5"/>
<dbReference type="PANTHER" id="PTHR42760:SF83">
    <property type="entry name" value="(3R)-3-HYDROXYACYL-COA DEHYDROGENASE"/>
    <property type="match status" value="1"/>
</dbReference>
<proteinExistence type="inferred from homology"/>
<dbReference type="Gene3D" id="3.40.50.720">
    <property type="entry name" value="NAD(P)-binding Rossmann-like Domain"/>
    <property type="match status" value="1"/>
</dbReference>
<evidence type="ECO:0000313" key="5">
    <source>
        <dbReference type="Proteomes" id="UP000256645"/>
    </source>
</evidence>
<reference evidence="4 5" key="1">
    <citation type="journal article" date="2018" name="IMA Fungus">
        <title>IMA Genome-F 9: Draft genome sequence of Annulohypoxylon stygium, Aspergillus mulundensis, Berkeleyomyces basicola (syn. Thielaviopsis basicola), Ceratocystis smalleyi, two Cercospora beticola strains, Coleophoma cylindrospora, Fusarium fracticaudum, Phialophora cf. hyalina, and Morchella septimelata.</title>
        <authorList>
            <person name="Wingfield B.D."/>
            <person name="Bills G.F."/>
            <person name="Dong Y."/>
            <person name="Huang W."/>
            <person name="Nel W.J."/>
            <person name="Swalarsk-Parry B.S."/>
            <person name="Vaghefi N."/>
            <person name="Wilken P.M."/>
            <person name="An Z."/>
            <person name="de Beer Z.W."/>
            <person name="De Vos L."/>
            <person name="Chen L."/>
            <person name="Duong T.A."/>
            <person name="Gao Y."/>
            <person name="Hammerbacher A."/>
            <person name="Kikkert J.R."/>
            <person name="Li Y."/>
            <person name="Li H."/>
            <person name="Li K."/>
            <person name="Li Q."/>
            <person name="Liu X."/>
            <person name="Ma X."/>
            <person name="Naidoo K."/>
            <person name="Pethybridge S.J."/>
            <person name="Sun J."/>
            <person name="Steenkamp E.T."/>
            <person name="van der Nest M.A."/>
            <person name="van Wyk S."/>
            <person name="Wingfield M.J."/>
            <person name="Xiong C."/>
            <person name="Yue Q."/>
            <person name="Zhang X."/>
        </authorList>
    </citation>
    <scope>NUCLEOTIDE SEQUENCE [LARGE SCALE GENOMIC DNA]</scope>
    <source>
        <strain evidence="4 5">BP6252</strain>
    </source>
</reference>
<dbReference type="SUPFAM" id="SSF51735">
    <property type="entry name" value="NAD(P)-binding Rossmann-fold domains"/>
    <property type="match status" value="1"/>
</dbReference>
<organism evidence="4 5">
    <name type="scientific">Coleophoma cylindrospora</name>
    <dbReference type="NCBI Taxonomy" id="1849047"/>
    <lineage>
        <taxon>Eukaryota</taxon>
        <taxon>Fungi</taxon>
        <taxon>Dikarya</taxon>
        <taxon>Ascomycota</taxon>
        <taxon>Pezizomycotina</taxon>
        <taxon>Leotiomycetes</taxon>
        <taxon>Helotiales</taxon>
        <taxon>Dermateaceae</taxon>
        <taxon>Coleophoma</taxon>
    </lineage>
</organism>
<comment type="similarity">
    <text evidence="1">Belongs to the short-chain dehydrogenases/reductases (SDR) family.</text>
</comment>
<evidence type="ECO:0000256" key="3">
    <source>
        <dbReference type="SAM" id="MobiDB-lite"/>
    </source>
</evidence>
<dbReference type="GO" id="GO:0048038">
    <property type="term" value="F:quinone binding"/>
    <property type="evidence" value="ECO:0007669"/>
    <property type="project" value="TreeGrafter"/>
</dbReference>
<protein>
    <submittedName>
        <fullName evidence="4">Uncharacterized protein</fullName>
    </submittedName>
</protein>
<evidence type="ECO:0000256" key="2">
    <source>
        <dbReference type="ARBA" id="ARBA00023002"/>
    </source>
</evidence>
<dbReference type="EMBL" id="PDLM01000003">
    <property type="protein sequence ID" value="RDW82001.1"/>
    <property type="molecule type" value="Genomic_DNA"/>
</dbReference>
<dbReference type="PANTHER" id="PTHR42760">
    <property type="entry name" value="SHORT-CHAIN DEHYDROGENASES/REDUCTASES FAMILY MEMBER"/>
    <property type="match status" value="1"/>
</dbReference>
<dbReference type="InterPro" id="IPR036291">
    <property type="entry name" value="NAD(P)-bd_dom_sf"/>
</dbReference>
<dbReference type="GO" id="GO:0016616">
    <property type="term" value="F:oxidoreductase activity, acting on the CH-OH group of donors, NAD or NADP as acceptor"/>
    <property type="evidence" value="ECO:0007669"/>
    <property type="project" value="TreeGrafter"/>
</dbReference>
<dbReference type="OrthoDB" id="417891at2759"/>
<dbReference type="CDD" id="cd05233">
    <property type="entry name" value="SDR_c"/>
    <property type="match status" value="1"/>
</dbReference>
<dbReference type="GO" id="GO:0006633">
    <property type="term" value="P:fatty acid biosynthetic process"/>
    <property type="evidence" value="ECO:0007669"/>
    <property type="project" value="TreeGrafter"/>
</dbReference>
<sequence>MPHYLLLSKTAVITGGTTGIGRAIALEFLKNGCNVAVNHLNQPTDLHHLESLVATAAELKQADEKTGELIEITGDVTDPLTGKELVRKAVERWGRLDVCTRAQPLGENRRHQPLGGLLHLPSSGAADGITDAARRLDHWDLVHLGAGGRRAPDALHADESRDHVADAEHGGGAGPVSDPVQRAVARHDQDAAERGGFGE</sequence>
<evidence type="ECO:0000313" key="4">
    <source>
        <dbReference type="EMBL" id="RDW82001.1"/>
    </source>
</evidence>